<sequence length="220" mass="25093">MKSKFPNPKQAPKDAPLALGGDLSADTLLDAYKNGIFPWFMNGENILWWSPDPRAVFYPDSVKIHKSIKPFLRDYKVKFDTDFKKLITLCKTQREKTEPTWISQDIITAYSNLYDLGWAHSVEVYKNDELIGGLYGIIIGKIFCGESMISIKPNASKVGLIKLCEALRPFDFLIDAQVMNSHLKFMGAKSLARERFLDELKEKISKKSGFNSFKDLNLEN</sequence>
<dbReference type="Pfam" id="PF03588">
    <property type="entry name" value="Leu_Phe_trans"/>
    <property type="match status" value="1"/>
</dbReference>
<dbReference type="InterPro" id="IPR042203">
    <property type="entry name" value="Leu/Phe-tRNA_Trfase_C"/>
</dbReference>
<dbReference type="GO" id="GO:0005737">
    <property type="term" value="C:cytoplasm"/>
    <property type="evidence" value="ECO:0007669"/>
    <property type="project" value="UniProtKB-SubCell"/>
</dbReference>
<dbReference type="GeneID" id="61064547"/>
<comment type="subcellular location">
    <subcellularLocation>
        <location evidence="4">Cytoplasm</location>
    </subcellularLocation>
</comment>
<dbReference type="PANTHER" id="PTHR30098">
    <property type="entry name" value="LEUCYL/PHENYLALANYL-TRNA--PROTEIN TRANSFERASE"/>
    <property type="match status" value="1"/>
</dbReference>
<dbReference type="Proteomes" id="UP000535509">
    <property type="component" value="Unassembled WGS sequence"/>
</dbReference>
<keyword evidence="3 4" id="KW-0012">Acyltransferase</keyword>
<dbReference type="NCBIfam" id="TIGR00667">
    <property type="entry name" value="aat"/>
    <property type="match status" value="1"/>
</dbReference>
<dbReference type="PANTHER" id="PTHR30098:SF2">
    <property type="entry name" value="LEUCYL_PHENYLALANYL-TRNA--PROTEIN TRANSFERASE"/>
    <property type="match status" value="1"/>
</dbReference>
<comment type="catalytic activity">
    <reaction evidence="4">
        <text>N-terminal L-arginyl-[protein] + L-leucyl-tRNA(Leu) = N-terminal L-leucyl-L-arginyl-[protein] + tRNA(Leu) + H(+)</text>
        <dbReference type="Rhea" id="RHEA:50416"/>
        <dbReference type="Rhea" id="RHEA-COMP:9613"/>
        <dbReference type="Rhea" id="RHEA-COMP:9622"/>
        <dbReference type="Rhea" id="RHEA-COMP:12672"/>
        <dbReference type="Rhea" id="RHEA-COMP:12673"/>
        <dbReference type="ChEBI" id="CHEBI:15378"/>
        <dbReference type="ChEBI" id="CHEBI:64719"/>
        <dbReference type="ChEBI" id="CHEBI:78442"/>
        <dbReference type="ChEBI" id="CHEBI:78494"/>
        <dbReference type="ChEBI" id="CHEBI:133044"/>
        <dbReference type="EC" id="2.3.2.6"/>
    </reaction>
</comment>
<evidence type="ECO:0000256" key="3">
    <source>
        <dbReference type="ARBA" id="ARBA00023315"/>
    </source>
</evidence>
<comment type="caution">
    <text evidence="6">The sequence shown here is derived from an EMBL/GenBank/DDBJ whole genome shotgun (WGS) entry which is preliminary data.</text>
</comment>
<protein>
    <recommendedName>
        <fullName evidence="4">Leucyl/phenylalanyl-tRNA--protein transferase</fullName>
        <ecNumber evidence="4">2.3.2.6</ecNumber>
    </recommendedName>
    <alternativeName>
        <fullName evidence="4">L/F-transferase</fullName>
    </alternativeName>
    <alternativeName>
        <fullName evidence="4">Leucyltransferase</fullName>
    </alternativeName>
    <alternativeName>
        <fullName evidence="4">Phenyalanyltransferase</fullName>
    </alternativeName>
</protein>
<dbReference type="OMA" id="YRQGIFP"/>
<evidence type="ECO:0000313" key="7">
    <source>
        <dbReference type="Proteomes" id="UP000535509"/>
    </source>
</evidence>
<comment type="catalytic activity">
    <reaction evidence="4">
        <text>N-terminal L-lysyl-[protein] + L-leucyl-tRNA(Leu) = N-terminal L-leucyl-L-lysyl-[protein] + tRNA(Leu) + H(+)</text>
        <dbReference type="Rhea" id="RHEA:12340"/>
        <dbReference type="Rhea" id="RHEA-COMP:9613"/>
        <dbReference type="Rhea" id="RHEA-COMP:9622"/>
        <dbReference type="Rhea" id="RHEA-COMP:12670"/>
        <dbReference type="Rhea" id="RHEA-COMP:12671"/>
        <dbReference type="ChEBI" id="CHEBI:15378"/>
        <dbReference type="ChEBI" id="CHEBI:65249"/>
        <dbReference type="ChEBI" id="CHEBI:78442"/>
        <dbReference type="ChEBI" id="CHEBI:78494"/>
        <dbReference type="ChEBI" id="CHEBI:133043"/>
        <dbReference type="EC" id="2.3.2.6"/>
    </reaction>
</comment>
<name>A0A5L4H4C2_CAMFE</name>
<evidence type="ECO:0000256" key="2">
    <source>
        <dbReference type="ARBA" id="ARBA00022679"/>
    </source>
</evidence>
<proteinExistence type="inferred from homology"/>
<dbReference type="Gene3D" id="3.40.630.70">
    <property type="entry name" value="Leucyl/phenylalanyl-tRNA-protein transferase, C-terminal domain"/>
    <property type="match status" value="1"/>
</dbReference>
<keyword evidence="2 4" id="KW-0808">Transferase</keyword>
<dbReference type="AlphaFoldDB" id="A0A5L4H4C2"/>
<dbReference type="EMBL" id="AACCXK010000001">
    <property type="protein sequence ID" value="EAK0452197.1"/>
    <property type="molecule type" value="Genomic_DNA"/>
</dbReference>
<dbReference type="EC" id="2.3.2.6" evidence="4"/>
<dbReference type="SUPFAM" id="SSF55729">
    <property type="entry name" value="Acyl-CoA N-acyltransferases (Nat)"/>
    <property type="match status" value="1"/>
</dbReference>
<dbReference type="InterPro" id="IPR016181">
    <property type="entry name" value="Acyl_CoA_acyltransferase"/>
</dbReference>
<dbReference type="Gene3D" id="3.30.70.3550">
    <property type="entry name" value="Leucyl/phenylalanyl-tRNA-protein transferase, N-terminal domain"/>
    <property type="match status" value="1"/>
</dbReference>
<comment type="catalytic activity">
    <reaction evidence="4">
        <text>L-phenylalanyl-tRNA(Phe) + an N-terminal L-alpha-aminoacyl-[protein] = an N-terminal L-phenylalanyl-L-alpha-aminoacyl-[protein] + tRNA(Phe)</text>
        <dbReference type="Rhea" id="RHEA:43632"/>
        <dbReference type="Rhea" id="RHEA-COMP:9668"/>
        <dbReference type="Rhea" id="RHEA-COMP:9699"/>
        <dbReference type="Rhea" id="RHEA-COMP:10636"/>
        <dbReference type="Rhea" id="RHEA-COMP:10637"/>
        <dbReference type="ChEBI" id="CHEBI:78442"/>
        <dbReference type="ChEBI" id="CHEBI:78531"/>
        <dbReference type="ChEBI" id="CHEBI:78597"/>
        <dbReference type="ChEBI" id="CHEBI:83561"/>
        <dbReference type="EC" id="2.3.2.6"/>
    </reaction>
</comment>
<keyword evidence="1 4" id="KW-0963">Cytoplasm</keyword>
<evidence type="ECO:0000313" key="5">
    <source>
        <dbReference type="EMBL" id="EAI8859697.1"/>
    </source>
</evidence>
<accession>A0A5L4H4C2</accession>
<evidence type="ECO:0000256" key="4">
    <source>
        <dbReference type="HAMAP-Rule" id="MF_00688"/>
    </source>
</evidence>
<dbReference type="HAMAP" id="MF_00688">
    <property type="entry name" value="Leu_Phe_trans"/>
    <property type="match status" value="1"/>
</dbReference>
<organism evidence="6">
    <name type="scientific">Campylobacter fetus</name>
    <dbReference type="NCBI Taxonomy" id="196"/>
    <lineage>
        <taxon>Bacteria</taxon>
        <taxon>Pseudomonadati</taxon>
        <taxon>Campylobacterota</taxon>
        <taxon>Epsilonproteobacteria</taxon>
        <taxon>Campylobacterales</taxon>
        <taxon>Campylobacteraceae</taxon>
        <taxon>Campylobacter</taxon>
    </lineage>
</organism>
<comment type="function">
    <text evidence="4">Functions in the N-end rule pathway of protein degradation where it conjugates Leu, Phe and, less efficiently, Met from aminoacyl-tRNAs to the N-termini of proteins containing an N-terminal arginine or lysine.</text>
</comment>
<comment type="similarity">
    <text evidence="4">Belongs to the L/F-transferase family.</text>
</comment>
<evidence type="ECO:0000256" key="1">
    <source>
        <dbReference type="ARBA" id="ARBA00022490"/>
    </source>
</evidence>
<dbReference type="EMBL" id="AABTCC010000025">
    <property type="protein sequence ID" value="EAI8859697.1"/>
    <property type="molecule type" value="Genomic_DNA"/>
</dbReference>
<evidence type="ECO:0000313" key="6">
    <source>
        <dbReference type="EMBL" id="EAK0452197.1"/>
    </source>
</evidence>
<dbReference type="RefSeq" id="WP_002849121.1">
    <property type="nucleotide sequence ID" value="NZ_AACCWO020000013.1"/>
</dbReference>
<reference evidence="6" key="1">
    <citation type="submission" date="2018-05" db="EMBL/GenBank/DDBJ databases">
        <authorList>
            <consortium name="PulseNet: The National Subtyping Network for Foodborne Disease Surveillance"/>
            <person name="Tarr C.L."/>
            <person name="Trees E."/>
            <person name="Katz L.S."/>
            <person name="Carleton-Romer H.A."/>
            <person name="Stroika S."/>
            <person name="Kucerova Z."/>
            <person name="Roache K.F."/>
            <person name="Sabol A.L."/>
            <person name="Besser J."/>
            <person name="Gerner-Smidt P."/>
        </authorList>
    </citation>
    <scope>NUCLEOTIDE SEQUENCE</scope>
    <source>
        <strain evidence="6">2014D-0197</strain>
        <strain evidence="5 7">PNUSAC001503</strain>
    </source>
</reference>
<dbReference type="InterPro" id="IPR004616">
    <property type="entry name" value="Leu/Phe-tRNA_Trfase"/>
</dbReference>
<keyword evidence="7" id="KW-1185">Reference proteome</keyword>
<dbReference type="InterPro" id="IPR042221">
    <property type="entry name" value="Leu/Phe-tRNA_Trfase_N"/>
</dbReference>
<dbReference type="GO" id="GO:0008914">
    <property type="term" value="F:leucyl-tRNA--protein transferase activity"/>
    <property type="evidence" value="ECO:0007669"/>
    <property type="project" value="UniProtKB-UniRule"/>
</dbReference>
<dbReference type="GO" id="GO:0030163">
    <property type="term" value="P:protein catabolic process"/>
    <property type="evidence" value="ECO:0007669"/>
    <property type="project" value="UniProtKB-UniRule"/>
</dbReference>
<gene>
    <name evidence="4" type="primary">aat</name>
    <name evidence="6" type="ORF">AAH17_00765</name>
    <name evidence="5" type="ORF">CX802_07650</name>
</gene>